<evidence type="ECO:0000256" key="6">
    <source>
        <dbReference type="ARBA" id="ARBA00023136"/>
    </source>
</evidence>
<dbReference type="CDD" id="cd06261">
    <property type="entry name" value="TM_PBP2"/>
    <property type="match status" value="1"/>
</dbReference>
<dbReference type="InterPro" id="IPR051393">
    <property type="entry name" value="ABC_transporter_permease"/>
</dbReference>
<evidence type="ECO:0000256" key="7">
    <source>
        <dbReference type="RuleBase" id="RU363032"/>
    </source>
</evidence>
<feature type="transmembrane region" description="Helical" evidence="7">
    <location>
        <begin position="50"/>
        <end position="69"/>
    </location>
</feature>
<dbReference type="SUPFAM" id="SSF161098">
    <property type="entry name" value="MetI-like"/>
    <property type="match status" value="1"/>
</dbReference>
<keyword evidence="6 7" id="KW-0472">Membrane</keyword>
<feature type="region of interest" description="Disordered" evidence="8">
    <location>
        <begin position="1"/>
        <end position="41"/>
    </location>
</feature>
<dbReference type="AlphaFoldDB" id="D3F601"/>
<evidence type="ECO:0000313" key="11">
    <source>
        <dbReference type="Proteomes" id="UP000008229"/>
    </source>
</evidence>
<dbReference type="InterPro" id="IPR035906">
    <property type="entry name" value="MetI-like_sf"/>
</dbReference>
<feature type="transmembrane region" description="Helical" evidence="7">
    <location>
        <begin position="296"/>
        <end position="322"/>
    </location>
</feature>
<reference evidence="11" key="2">
    <citation type="submission" date="2010-01" db="EMBL/GenBank/DDBJ databases">
        <title>The complete genome of Conexibacter woesei DSM 14684.</title>
        <authorList>
            <consortium name="US DOE Joint Genome Institute (JGI-PGF)"/>
            <person name="Lucas S."/>
            <person name="Copeland A."/>
            <person name="Lapidus A."/>
            <person name="Glavina del Rio T."/>
            <person name="Dalin E."/>
            <person name="Tice H."/>
            <person name="Bruce D."/>
            <person name="Goodwin L."/>
            <person name="Pitluck S."/>
            <person name="Kyrpides N."/>
            <person name="Mavromatis K."/>
            <person name="Ivanova N."/>
            <person name="Mikhailova N."/>
            <person name="Chertkov O."/>
            <person name="Brettin T."/>
            <person name="Detter J.C."/>
            <person name="Han C."/>
            <person name="Larimer F."/>
            <person name="Land M."/>
            <person name="Hauser L."/>
            <person name="Markowitz V."/>
            <person name="Cheng J.-F."/>
            <person name="Hugenholtz P."/>
            <person name="Woyke T."/>
            <person name="Wu D."/>
            <person name="Pukall R."/>
            <person name="Steenblock K."/>
            <person name="Schneider S."/>
            <person name="Klenk H.-P."/>
            <person name="Eisen J.A."/>
        </authorList>
    </citation>
    <scope>NUCLEOTIDE SEQUENCE [LARGE SCALE GENOMIC DNA]</scope>
    <source>
        <strain evidence="11">DSM 14684 / CIP 108061 / JCM 11494 / NBRC 100937 / ID131577</strain>
    </source>
</reference>
<name>D3F601_CONWI</name>
<proteinExistence type="inferred from homology"/>
<dbReference type="Pfam" id="PF00528">
    <property type="entry name" value="BPD_transp_1"/>
    <property type="match status" value="1"/>
</dbReference>
<dbReference type="InterPro" id="IPR000515">
    <property type="entry name" value="MetI-like"/>
</dbReference>
<keyword evidence="2 7" id="KW-0813">Transport</keyword>
<evidence type="ECO:0000256" key="8">
    <source>
        <dbReference type="SAM" id="MobiDB-lite"/>
    </source>
</evidence>
<accession>D3F601</accession>
<dbReference type="PANTHER" id="PTHR30193">
    <property type="entry name" value="ABC TRANSPORTER PERMEASE PROTEIN"/>
    <property type="match status" value="1"/>
</dbReference>
<comment type="subcellular location">
    <subcellularLocation>
        <location evidence="1 7">Cell membrane</location>
        <topology evidence="1 7">Multi-pass membrane protein</topology>
    </subcellularLocation>
</comment>
<organism evidence="10 11">
    <name type="scientific">Conexibacter woesei (strain DSM 14684 / CCUG 47730 / CIP 108061 / JCM 11494 / NBRC 100937 / ID131577)</name>
    <dbReference type="NCBI Taxonomy" id="469383"/>
    <lineage>
        <taxon>Bacteria</taxon>
        <taxon>Bacillati</taxon>
        <taxon>Actinomycetota</taxon>
        <taxon>Thermoleophilia</taxon>
        <taxon>Solirubrobacterales</taxon>
        <taxon>Conexibacteraceae</taxon>
        <taxon>Conexibacter</taxon>
    </lineage>
</organism>
<dbReference type="HOGENOM" id="CLU_016047_0_0_11"/>
<dbReference type="EMBL" id="CP001854">
    <property type="protein sequence ID" value="ADB48674.1"/>
    <property type="molecule type" value="Genomic_DNA"/>
</dbReference>
<evidence type="ECO:0000259" key="9">
    <source>
        <dbReference type="PROSITE" id="PS50928"/>
    </source>
</evidence>
<keyword evidence="4 7" id="KW-0812">Transmembrane</keyword>
<comment type="similarity">
    <text evidence="7">Belongs to the binding-protein-dependent transport system permease family.</text>
</comment>
<keyword evidence="3" id="KW-1003">Cell membrane</keyword>
<dbReference type="PROSITE" id="PS50928">
    <property type="entry name" value="ABC_TM1"/>
    <property type="match status" value="1"/>
</dbReference>
<dbReference type="eggNOG" id="COG1175">
    <property type="taxonomic scope" value="Bacteria"/>
</dbReference>
<keyword evidence="5 7" id="KW-1133">Transmembrane helix</keyword>
<dbReference type="Gene3D" id="1.10.3720.10">
    <property type="entry name" value="MetI-like"/>
    <property type="match status" value="1"/>
</dbReference>
<dbReference type="KEGG" id="cwo:Cwoe_0238"/>
<evidence type="ECO:0000313" key="10">
    <source>
        <dbReference type="EMBL" id="ADB48674.1"/>
    </source>
</evidence>
<protein>
    <submittedName>
        <fullName evidence="10">Binding-protein-dependent transport systems inner membrane component</fullName>
    </submittedName>
</protein>
<reference evidence="10 11" key="1">
    <citation type="journal article" date="2010" name="Stand. Genomic Sci.">
        <title>Complete genome sequence of Conexibacter woesei type strain (ID131577).</title>
        <authorList>
            <person name="Pukall R."/>
            <person name="Lapidus A."/>
            <person name="Glavina Del Rio T."/>
            <person name="Copeland A."/>
            <person name="Tice H."/>
            <person name="Cheng J.-F."/>
            <person name="Lucas S."/>
            <person name="Chen F."/>
            <person name="Nolan M."/>
            <person name="Bruce D."/>
            <person name="Goodwin L."/>
            <person name="Pitluck S."/>
            <person name="Mavromatis K."/>
            <person name="Ivanova N."/>
            <person name="Ovchinnikova G."/>
            <person name="Pati A."/>
            <person name="Chen A."/>
            <person name="Palaniappan K."/>
            <person name="Land M."/>
            <person name="Hauser L."/>
            <person name="Chang Y.-J."/>
            <person name="Jeffries C.D."/>
            <person name="Chain P."/>
            <person name="Meincke L."/>
            <person name="Sims D."/>
            <person name="Brettin T."/>
            <person name="Detter J.C."/>
            <person name="Rohde M."/>
            <person name="Goeker M."/>
            <person name="Bristow J."/>
            <person name="Eisen J.A."/>
            <person name="Markowitz V."/>
            <person name="Kyrpides N.C."/>
            <person name="Klenk H.-P."/>
            <person name="Hugenholtz P."/>
        </authorList>
    </citation>
    <scope>NUCLEOTIDE SEQUENCE [LARGE SCALE GENOMIC DNA]</scope>
    <source>
        <strain evidence="11">DSM 14684 / CIP 108061 / JCM 11494 / NBRC 100937 / ID131577</strain>
    </source>
</reference>
<dbReference type="PANTHER" id="PTHR30193:SF37">
    <property type="entry name" value="INNER MEMBRANE ABC TRANSPORTER PERMEASE PROTEIN YCJO"/>
    <property type="match status" value="1"/>
</dbReference>
<dbReference type="GO" id="GO:0055085">
    <property type="term" value="P:transmembrane transport"/>
    <property type="evidence" value="ECO:0007669"/>
    <property type="project" value="InterPro"/>
</dbReference>
<evidence type="ECO:0000256" key="4">
    <source>
        <dbReference type="ARBA" id="ARBA00022692"/>
    </source>
</evidence>
<gene>
    <name evidence="10" type="ordered locus">Cwoe_0238</name>
</gene>
<evidence type="ECO:0000256" key="2">
    <source>
        <dbReference type="ARBA" id="ARBA00022448"/>
    </source>
</evidence>
<evidence type="ECO:0000256" key="1">
    <source>
        <dbReference type="ARBA" id="ARBA00004651"/>
    </source>
</evidence>
<evidence type="ECO:0000256" key="5">
    <source>
        <dbReference type="ARBA" id="ARBA00022989"/>
    </source>
</evidence>
<dbReference type="GO" id="GO:0005886">
    <property type="term" value="C:plasma membrane"/>
    <property type="evidence" value="ECO:0007669"/>
    <property type="project" value="UniProtKB-SubCell"/>
</dbReference>
<dbReference type="RefSeq" id="WP_012931727.1">
    <property type="nucleotide sequence ID" value="NC_013739.1"/>
</dbReference>
<feature type="transmembrane region" description="Helical" evidence="7">
    <location>
        <begin position="193"/>
        <end position="215"/>
    </location>
</feature>
<feature type="compositionally biased region" description="Polar residues" evidence="8">
    <location>
        <begin position="1"/>
        <end position="14"/>
    </location>
</feature>
<dbReference type="Proteomes" id="UP000008229">
    <property type="component" value="Chromosome"/>
</dbReference>
<feature type="transmembrane region" description="Helical" evidence="7">
    <location>
        <begin position="110"/>
        <end position="131"/>
    </location>
</feature>
<feature type="domain" description="ABC transmembrane type-1" evidence="9">
    <location>
        <begin position="106"/>
        <end position="318"/>
    </location>
</feature>
<feature type="transmembrane region" description="Helical" evidence="7">
    <location>
        <begin position="143"/>
        <end position="160"/>
    </location>
</feature>
<dbReference type="STRING" id="469383.Cwoe_0238"/>
<keyword evidence="11" id="KW-1185">Reference proteome</keyword>
<sequence>MASTALTQQATGPEQETPGRPPTPPGGGRRRRGARRGGSAPLRDAAHRKWFALPAVVLVAVFFAAPFLLNAGFAFSDWSGYSDEIGFNGIDNFRTLIDQEIFWPAVRTTLLYALLVLTFQMAVSLPLALALTETNRANSFFRSLFFLPVLISPLAAGYIWKGLLAPNGPINGFLTFFLPGTVDHSWLGDPQTALPAVALIEAWKWSGLITLVYIAGLKAIPKELLEAATIDGANAWKRFWKVKLRLLAPALTFNVAVTLAVALMAYDVIAPTTNGGPGDHTTTLNIAMRLQWGQSFFGPASALSLTVAVLVVLTAVPLVMWLRRKELDG</sequence>
<feature type="transmembrane region" description="Helical" evidence="7">
    <location>
        <begin position="246"/>
        <end position="266"/>
    </location>
</feature>
<evidence type="ECO:0000256" key="3">
    <source>
        <dbReference type="ARBA" id="ARBA00022475"/>
    </source>
</evidence>